<dbReference type="Pfam" id="PF07876">
    <property type="entry name" value="Dabb"/>
    <property type="match status" value="1"/>
</dbReference>
<dbReference type="SUPFAM" id="SSF54909">
    <property type="entry name" value="Dimeric alpha+beta barrel"/>
    <property type="match status" value="1"/>
</dbReference>
<protein>
    <recommendedName>
        <fullName evidence="1">Stress-response A/B barrel domain-containing protein</fullName>
    </recommendedName>
</protein>
<dbReference type="SMART" id="SM00886">
    <property type="entry name" value="Dabb"/>
    <property type="match status" value="1"/>
</dbReference>
<gene>
    <name evidence="2" type="ORF">BP5796_01887</name>
</gene>
<dbReference type="EMBL" id="PDLN01000002">
    <property type="protein sequence ID" value="RDW92493.1"/>
    <property type="molecule type" value="Genomic_DNA"/>
</dbReference>
<dbReference type="Gene3D" id="3.30.70.100">
    <property type="match status" value="1"/>
</dbReference>
<accession>A0A3D8T1P6</accession>
<dbReference type="Proteomes" id="UP000256328">
    <property type="component" value="Unassembled WGS sequence"/>
</dbReference>
<dbReference type="PROSITE" id="PS51502">
    <property type="entry name" value="S_R_A_B_BARREL"/>
    <property type="match status" value="1"/>
</dbReference>
<dbReference type="InterPro" id="IPR013097">
    <property type="entry name" value="Dabb"/>
</dbReference>
<feature type="domain" description="Stress-response A/B barrel" evidence="1">
    <location>
        <begin position="6"/>
        <end position="103"/>
    </location>
</feature>
<reference evidence="2 3" key="1">
    <citation type="journal article" date="2018" name="IMA Fungus">
        <title>IMA Genome-F 9: Draft genome sequence of Annulohypoxylon stygium, Aspergillus mulundensis, Berkeleyomyces basicola (syn. Thielaviopsis basicola), Ceratocystis smalleyi, two Cercospora beticola strains, Coleophoma cylindrospora, Fusarium fracticaudum, Phialophora cf. hyalina, and Morchella septimelata.</title>
        <authorList>
            <person name="Wingfield B.D."/>
            <person name="Bills G.F."/>
            <person name="Dong Y."/>
            <person name="Huang W."/>
            <person name="Nel W.J."/>
            <person name="Swalarsk-Parry B.S."/>
            <person name="Vaghefi N."/>
            <person name="Wilken P.M."/>
            <person name="An Z."/>
            <person name="de Beer Z.W."/>
            <person name="De Vos L."/>
            <person name="Chen L."/>
            <person name="Duong T.A."/>
            <person name="Gao Y."/>
            <person name="Hammerbacher A."/>
            <person name="Kikkert J.R."/>
            <person name="Li Y."/>
            <person name="Li H."/>
            <person name="Li K."/>
            <person name="Li Q."/>
            <person name="Liu X."/>
            <person name="Ma X."/>
            <person name="Naidoo K."/>
            <person name="Pethybridge S.J."/>
            <person name="Sun J."/>
            <person name="Steenkamp E.T."/>
            <person name="van der Nest M.A."/>
            <person name="van Wyk S."/>
            <person name="Wingfield M.J."/>
            <person name="Xiong C."/>
            <person name="Yue Q."/>
            <person name="Zhang X."/>
        </authorList>
    </citation>
    <scope>NUCLEOTIDE SEQUENCE [LARGE SCALE GENOMIC DNA]</scope>
    <source>
        <strain evidence="2 3">BP5796</strain>
    </source>
</reference>
<evidence type="ECO:0000313" key="3">
    <source>
        <dbReference type="Proteomes" id="UP000256328"/>
    </source>
</evidence>
<evidence type="ECO:0000313" key="2">
    <source>
        <dbReference type="EMBL" id="RDW92493.1"/>
    </source>
</evidence>
<evidence type="ECO:0000259" key="1">
    <source>
        <dbReference type="PROSITE" id="PS51502"/>
    </source>
</evidence>
<proteinExistence type="predicted"/>
<comment type="caution">
    <text evidence="2">The sequence shown here is derived from an EMBL/GenBank/DDBJ whole genome shotgun (WGS) entry which is preliminary data.</text>
</comment>
<organism evidence="2 3">
    <name type="scientific">Coleophoma crateriformis</name>
    <dbReference type="NCBI Taxonomy" id="565419"/>
    <lineage>
        <taxon>Eukaryota</taxon>
        <taxon>Fungi</taxon>
        <taxon>Dikarya</taxon>
        <taxon>Ascomycota</taxon>
        <taxon>Pezizomycotina</taxon>
        <taxon>Leotiomycetes</taxon>
        <taxon>Helotiales</taxon>
        <taxon>Dermateaceae</taxon>
        <taxon>Coleophoma</taxon>
    </lineage>
</organism>
<dbReference type="InterPro" id="IPR011008">
    <property type="entry name" value="Dimeric_a/b-barrel"/>
</dbReference>
<sequence length="112" mass="12262">MADGKVIRVTMFKIPSKADQETILANYLTLSKTQLKDGKPYILSLEAGVTEDDPRAQGYTIVAKSVFKNMDDMKYYDTECAAHEKLKVGNKALGVEGFMTVFYSPSVVAGSA</sequence>
<dbReference type="OrthoDB" id="3830014at2759"/>
<dbReference type="AlphaFoldDB" id="A0A3D8T1P6"/>
<keyword evidence="3" id="KW-1185">Reference proteome</keyword>
<name>A0A3D8T1P6_9HELO</name>